<dbReference type="EMBL" id="JAYWIO010000001">
    <property type="protein sequence ID" value="KAK7289736.1"/>
    <property type="molecule type" value="Genomic_DNA"/>
</dbReference>
<sequence>MKKQTKRLKESAQLLNVSMTQNQVPCRITRSSSAAANAILKSNAMKRKSPLDDLHDKDKEEKKKKTEISDNSAKDSPNDKGEKNCDDTLQSSDCFCGICFEFKPKTDMFQGEQCNHPFCNDCISKYVAAQIQQNVLKVNCPNPNCHVELESKYLEPILPKEVMDRWESAKRESTDIIASSLRFYCPFKDCSVMLVNGGDDDGEIVTSFLCTSCQRLVCVQCKVPWHANMNCEEFERSKCEEDMDRKFLELARSEEWQKCPRCAFVVQRKSGCNHIVCRLCYVSIPAFSN</sequence>
<keyword evidence="11" id="KW-0833">Ubl conjugation pathway</keyword>
<evidence type="ECO:0000256" key="2">
    <source>
        <dbReference type="ARBA" id="ARBA00001947"/>
    </source>
</evidence>
<dbReference type="InterPro" id="IPR017907">
    <property type="entry name" value="Znf_RING_CS"/>
</dbReference>
<evidence type="ECO:0000259" key="16">
    <source>
        <dbReference type="PROSITE" id="PS51873"/>
    </source>
</evidence>
<name>A0AAN9J155_CROPI</name>
<dbReference type="Pfam" id="PF01485">
    <property type="entry name" value="IBR"/>
    <property type="match status" value="1"/>
</dbReference>
<dbReference type="FunFam" id="3.30.40.10:FF:000230">
    <property type="entry name" value="RBR-type E3 ubiquitin transferase"/>
    <property type="match status" value="1"/>
</dbReference>
<dbReference type="PROSITE" id="PS51873">
    <property type="entry name" value="TRIAD"/>
    <property type="match status" value="1"/>
</dbReference>
<keyword evidence="9" id="KW-0677">Repeat</keyword>
<evidence type="ECO:0000256" key="8">
    <source>
        <dbReference type="ARBA" id="ARBA00022723"/>
    </source>
</evidence>
<reference evidence="17 18" key="1">
    <citation type="submission" date="2024-01" db="EMBL/GenBank/DDBJ databases">
        <title>The genomes of 5 underutilized Papilionoideae crops provide insights into root nodulation and disease resistanc.</title>
        <authorList>
            <person name="Yuan L."/>
        </authorList>
    </citation>
    <scope>NUCLEOTIDE SEQUENCE [LARGE SCALE GENOMIC DNA]</scope>
    <source>
        <strain evidence="17">ZHUSHIDOU_FW_LH</strain>
        <tissue evidence="17">Leaf</tissue>
    </source>
</reference>
<keyword evidence="12" id="KW-0862">Zinc</keyword>
<evidence type="ECO:0000256" key="7">
    <source>
        <dbReference type="ARBA" id="ARBA00022679"/>
    </source>
</evidence>
<gene>
    <name evidence="17" type="ORF">RIF29_03615</name>
</gene>
<organism evidence="17 18">
    <name type="scientific">Crotalaria pallida</name>
    <name type="common">Smooth rattlebox</name>
    <name type="synonym">Crotalaria striata</name>
    <dbReference type="NCBI Taxonomy" id="3830"/>
    <lineage>
        <taxon>Eukaryota</taxon>
        <taxon>Viridiplantae</taxon>
        <taxon>Streptophyta</taxon>
        <taxon>Embryophyta</taxon>
        <taxon>Tracheophyta</taxon>
        <taxon>Spermatophyta</taxon>
        <taxon>Magnoliopsida</taxon>
        <taxon>eudicotyledons</taxon>
        <taxon>Gunneridae</taxon>
        <taxon>Pentapetalae</taxon>
        <taxon>rosids</taxon>
        <taxon>fabids</taxon>
        <taxon>Fabales</taxon>
        <taxon>Fabaceae</taxon>
        <taxon>Papilionoideae</taxon>
        <taxon>50 kb inversion clade</taxon>
        <taxon>genistoids sensu lato</taxon>
        <taxon>core genistoids</taxon>
        <taxon>Crotalarieae</taxon>
        <taxon>Crotalaria</taxon>
    </lineage>
</organism>
<dbReference type="InterPro" id="IPR002867">
    <property type="entry name" value="IBR_dom"/>
</dbReference>
<dbReference type="SMART" id="SM00647">
    <property type="entry name" value="IBR"/>
    <property type="match status" value="1"/>
</dbReference>
<dbReference type="SUPFAM" id="SSF57850">
    <property type="entry name" value="RING/U-box"/>
    <property type="match status" value="3"/>
</dbReference>
<dbReference type="PROSITE" id="PS00518">
    <property type="entry name" value="ZF_RING_1"/>
    <property type="match status" value="1"/>
</dbReference>
<dbReference type="Gene3D" id="1.20.120.1750">
    <property type="match status" value="1"/>
</dbReference>
<evidence type="ECO:0000256" key="10">
    <source>
        <dbReference type="ARBA" id="ARBA00022771"/>
    </source>
</evidence>
<dbReference type="InterPro" id="IPR013083">
    <property type="entry name" value="Znf_RING/FYVE/PHD"/>
</dbReference>
<dbReference type="AlphaFoldDB" id="A0AAN9J155"/>
<keyword evidence="7" id="KW-0808">Transferase</keyword>
<evidence type="ECO:0000256" key="1">
    <source>
        <dbReference type="ARBA" id="ARBA00001798"/>
    </source>
</evidence>
<dbReference type="GO" id="GO:0008270">
    <property type="term" value="F:zinc ion binding"/>
    <property type="evidence" value="ECO:0007669"/>
    <property type="project" value="UniProtKB-KW"/>
</dbReference>
<evidence type="ECO:0000259" key="15">
    <source>
        <dbReference type="PROSITE" id="PS50089"/>
    </source>
</evidence>
<protein>
    <recommendedName>
        <fullName evidence="6">RBR-type E3 ubiquitin transferase</fullName>
        <ecNumber evidence="6">2.3.2.31</ecNumber>
    </recommendedName>
</protein>
<feature type="compositionally biased region" description="Basic and acidic residues" evidence="14">
    <location>
        <begin position="49"/>
        <end position="85"/>
    </location>
</feature>
<dbReference type="InterPro" id="IPR044066">
    <property type="entry name" value="TRIAD_supradom"/>
</dbReference>
<feature type="domain" description="RING-type" evidence="15">
    <location>
        <begin position="96"/>
        <end position="141"/>
    </location>
</feature>
<comment type="caution">
    <text evidence="17">The sequence shown here is derived from an EMBL/GenBank/DDBJ whole genome shotgun (WGS) entry which is preliminary data.</text>
</comment>
<comment type="catalytic activity">
    <reaction evidence="1">
        <text>[E2 ubiquitin-conjugating enzyme]-S-ubiquitinyl-L-cysteine + [acceptor protein]-L-lysine = [E2 ubiquitin-conjugating enzyme]-L-cysteine + [acceptor protein]-N(6)-ubiquitinyl-L-lysine.</text>
        <dbReference type="EC" id="2.3.2.31"/>
    </reaction>
</comment>
<dbReference type="PANTHER" id="PTHR11685">
    <property type="entry name" value="RBR FAMILY RING FINGER AND IBR DOMAIN-CONTAINING"/>
    <property type="match status" value="1"/>
</dbReference>
<accession>A0AAN9J155</accession>
<evidence type="ECO:0000256" key="9">
    <source>
        <dbReference type="ARBA" id="ARBA00022737"/>
    </source>
</evidence>
<dbReference type="Proteomes" id="UP001372338">
    <property type="component" value="Unassembled WGS sequence"/>
</dbReference>
<feature type="domain" description="RING-type" evidence="16">
    <location>
        <begin position="92"/>
        <end position="289"/>
    </location>
</feature>
<comment type="cofactor">
    <cofactor evidence="2">
        <name>Zn(2+)</name>
        <dbReference type="ChEBI" id="CHEBI:29105"/>
    </cofactor>
</comment>
<proteinExistence type="inferred from homology"/>
<dbReference type="InterPro" id="IPR031127">
    <property type="entry name" value="E3_UB_ligase_RBR"/>
</dbReference>
<evidence type="ECO:0000256" key="11">
    <source>
        <dbReference type="ARBA" id="ARBA00022786"/>
    </source>
</evidence>
<evidence type="ECO:0000256" key="13">
    <source>
        <dbReference type="PROSITE-ProRule" id="PRU00175"/>
    </source>
</evidence>
<evidence type="ECO:0000256" key="5">
    <source>
        <dbReference type="ARBA" id="ARBA00005884"/>
    </source>
</evidence>
<keyword evidence="8" id="KW-0479">Metal-binding</keyword>
<comment type="similarity">
    <text evidence="5">Belongs to the RBR family. Ariadne subfamily.</text>
</comment>
<evidence type="ECO:0000313" key="17">
    <source>
        <dbReference type="EMBL" id="KAK7289736.1"/>
    </source>
</evidence>
<feature type="region of interest" description="Disordered" evidence="14">
    <location>
        <begin position="39"/>
        <end position="85"/>
    </location>
</feature>
<evidence type="ECO:0000256" key="12">
    <source>
        <dbReference type="ARBA" id="ARBA00022833"/>
    </source>
</evidence>
<dbReference type="InterPro" id="IPR001841">
    <property type="entry name" value="Znf_RING"/>
</dbReference>
<keyword evidence="10 13" id="KW-0863">Zinc-finger</keyword>
<comment type="function">
    <text evidence="3">Might act as an E3 ubiquitin-protein ligase, or as part of E3 complex, which accepts ubiquitin from specific E2 ubiquitin-conjugating enzymes and then transfers it to substrates.</text>
</comment>
<dbReference type="PROSITE" id="PS50089">
    <property type="entry name" value="ZF_RING_2"/>
    <property type="match status" value="1"/>
</dbReference>
<dbReference type="Gene3D" id="3.30.40.10">
    <property type="entry name" value="Zinc/RING finger domain, C3HC4 (zinc finger)"/>
    <property type="match status" value="1"/>
</dbReference>
<evidence type="ECO:0000256" key="3">
    <source>
        <dbReference type="ARBA" id="ARBA00003976"/>
    </source>
</evidence>
<keyword evidence="18" id="KW-1185">Reference proteome</keyword>
<dbReference type="CDD" id="cd22582">
    <property type="entry name" value="BRcat_RBR_unk"/>
    <property type="match status" value="1"/>
</dbReference>
<evidence type="ECO:0000256" key="4">
    <source>
        <dbReference type="ARBA" id="ARBA00004906"/>
    </source>
</evidence>
<dbReference type="EC" id="2.3.2.31" evidence="6"/>
<evidence type="ECO:0000313" key="18">
    <source>
        <dbReference type="Proteomes" id="UP001372338"/>
    </source>
</evidence>
<comment type="pathway">
    <text evidence="4">Protein modification; protein ubiquitination.</text>
</comment>
<evidence type="ECO:0000256" key="6">
    <source>
        <dbReference type="ARBA" id="ARBA00012251"/>
    </source>
</evidence>
<dbReference type="GO" id="GO:0061630">
    <property type="term" value="F:ubiquitin protein ligase activity"/>
    <property type="evidence" value="ECO:0007669"/>
    <property type="project" value="UniProtKB-EC"/>
</dbReference>
<evidence type="ECO:0000256" key="14">
    <source>
        <dbReference type="SAM" id="MobiDB-lite"/>
    </source>
</evidence>
<dbReference type="GO" id="GO:0016567">
    <property type="term" value="P:protein ubiquitination"/>
    <property type="evidence" value="ECO:0007669"/>
    <property type="project" value="InterPro"/>
</dbReference>